<reference evidence="4" key="1">
    <citation type="submission" date="2018-04" db="EMBL/GenBank/DDBJ databases">
        <authorList>
            <person name="Cornet L."/>
        </authorList>
    </citation>
    <scope>NUCLEOTIDE SEQUENCE [LARGE SCALE GENOMIC DNA]</scope>
</reference>
<organism evidence="3 4">
    <name type="scientific">Shackletoniella antarctica</name>
    <dbReference type="NCBI Taxonomy" id="268115"/>
    <lineage>
        <taxon>Bacteria</taxon>
        <taxon>Bacillati</taxon>
        <taxon>Cyanobacteriota</taxon>
        <taxon>Cyanophyceae</taxon>
        <taxon>Oculatellales</taxon>
        <taxon>Oculatellaceae</taxon>
        <taxon>Shackletoniella</taxon>
    </lineage>
</organism>
<dbReference type="Pfam" id="PF03235">
    <property type="entry name" value="GmrSD_N"/>
    <property type="match status" value="1"/>
</dbReference>
<gene>
    <name evidence="3" type="ORF">DCF17_09795</name>
</gene>
<dbReference type="PANTHER" id="PTHR39639:SF1">
    <property type="entry name" value="DUF262 DOMAIN-CONTAINING PROTEIN"/>
    <property type="match status" value="1"/>
</dbReference>
<dbReference type="EMBL" id="QBMN01000056">
    <property type="protein sequence ID" value="PZO41987.1"/>
    <property type="molecule type" value="Genomic_DNA"/>
</dbReference>
<accession>A0A2W4WFN6</accession>
<evidence type="ECO:0000259" key="2">
    <source>
        <dbReference type="Pfam" id="PF03235"/>
    </source>
</evidence>
<feature type="region of interest" description="Disordered" evidence="1">
    <location>
        <begin position="13"/>
        <end position="36"/>
    </location>
</feature>
<dbReference type="PANTHER" id="PTHR39639">
    <property type="entry name" value="CHROMOSOME 16, WHOLE GENOME SHOTGUN SEQUENCE"/>
    <property type="match status" value="1"/>
</dbReference>
<sequence>MTEGSENKYLQLNIESEDSEHTTPSESDVYDEAGKDDLGLPEKYEITSFGADYDVDGIVKRIGRGDIIIPEFQREYVWTQSEASRFIESLLLGLPVPGVFFAKESESGKFQVIDGQQRLRSLEFFYSGYFNPSKDSKKRTVFTLQKVQRKYEGLTYEDLEDKDRRTLDDSIIHATIVKQDSPEDDNTSIYHVFERLNNGGQRLTAQEIRSAIYHGNLLDAIRELNSNEHWRNAFGGRKNRRLKDQELILRFLALYFGGEKYERPMKEFLNRFAKKHIQASDQFIESCKNIFLQTIRVIDSSIERPFRPERALNTAVLDSVMVGLARRISAKGEPDVNRFKASYTLLLENSEYLELISRATSNEANVNRRIELSEEAFSGI</sequence>
<evidence type="ECO:0000256" key="1">
    <source>
        <dbReference type="SAM" id="MobiDB-lite"/>
    </source>
</evidence>
<evidence type="ECO:0000313" key="3">
    <source>
        <dbReference type="EMBL" id="PZO41987.1"/>
    </source>
</evidence>
<reference evidence="3 4" key="2">
    <citation type="submission" date="2018-06" db="EMBL/GenBank/DDBJ databases">
        <title>Metagenomic assembly of (sub)arctic Cyanobacteria and their associated microbiome from non-axenic cultures.</title>
        <authorList>
            <person name="Baurain D."/>
        </authorList>
    </citation>
    <scope>NUCLEOTIDE SEQUENCE [LARGE SCALE GENOMIC DNA]</scope>
    <source>
        <strain evidence="3">ULC041bin1</strain>
    </source>
</reference>
<name>A0A2W4WFN6_9CYAN</name>
<dbReference type="InterPro" id="IPR004919">
    <property type="entry name" value="GmrSD_N"/>
</dbReference>
<proteinExistence type="predicted"/>
<protein>
    <submittedName>
        <fullName evidence="3">DUF262 domain-containing protein</fullName>
    </submittedName>
</protein>
<dbReference type="AlphaFoldDB" id="A0A2W4WFN6"/>
<feature type="domain" description="GmrSD restriction endonucleases N-terminal" evidence="2">
    <location>
        <begin position="58"/>
        <end position="213"/>
    </location>
</feature>
<evidence type="ECO:0000313" key="4">
    <source>
        <dbReference type="Proteomes" id="UP000249081"/>
    </source>
</evidence>
<comment type="caution">
    <text evidence="3">The sequence shown here is derived from an EMBL/GenBank/DDBJ whole genome shotgun (WGS) entry which is preliminary data.</text>
</comment>
<dbReference type="Proteomes" id="UP000249081">
    <property type="component" value="Unassembled WGS sequence"/>
</dbReference>